<dbReference type="RefSeq" id="XP_008871093.1">
    <property type="nucleotide sequence ID" value="XM_008872871.1"/>
</dbReference>
<protein>
    <submittedName>
        <fullName evidence="2">Uncharacterized protein</fullName>
    </submittedName>
</protein>
<gene>
    <name evidence="2" type="ORF">H310_07497</name>
</gene>
<dbReference type="GeneID" id="20084547"/>
<evidence type="ECO:0000256" key="1">
    <source>
        <dbReference type="SAM" id="Phobius"/>
    </source>
</evidence>
<keyword evidence="1" id="KW-0472">Membrane</keyword>
<organism evidence="2">
    <name type="scientific">Aphanomyces invadans</name>
    <dbReference type="NCBI Taxonomy" id="157072"/>
    <lineage>
        <taxon>Eukaryota</taxon>
        <taxon>Sar</taxon>
        <taxon>Stramenopiles</taxon>
        <taxon>Oomycota</taxon>
        <taxon>Saprolegniomycetes</taxon>
        <taxon>Saprolegniales</taxon>
        <taxon>Verrucalvaceae</taxon>
        <taxon>Aphanomyces</taxon>
    </lineage>
</organism>
<dbReference type="EMBL" id="KI913965">
    <property type="protein sequence ID" value="ETW00068.1"/>
    <property type="molecule type" value="Genomic_DNA"/>
</dbReference>
<sequence length="139" mass="15670">MPLDSFLKRLDQFLPPKLIQVPLFHAVDVAFQPHQTYRLSLVHHDQAFIFTLQSVVLIVNSILCFFLSVGFLLCAFLVQILRILVLSNGDKMHGKLTVATWMLGQHKIVSPLTTSTHSVPPHEHHTARAVERGEATLDL</sequence>
<keyword evidence="1" id="KW-0812">Transmembrane</keyword>
<proteinExistence type="predicted"/>
<dbReference type="VEuPathDB" id="FungiDB:H310_07497"/>
<name>A0A024U381_9STRA</name>
<keyword evidence="1" id="KW-1133">Transmembrane helix</keyword>
<feature type="transmembrane region" description="Helical" evidence="1">
    <location>
        <begin position="57"/>
        <end position="85"/>
    </location>
</feature>
<reference evidence="2" key="1">
    <citation type="submission" date="2013-12" db="EMBL/GenBank/DDBJ databases">
        <title>The Genome Sequence of Aphanomyces invadans NJM9701.</title>
        <authorList>
            <consortium name="The Broad Institute Genomics Platform"/>
            <person name="Russ C."/>
            <person name="Tyler B."/>
            <person name="van West P."/>
            <person name="Dieguez-Uribeondo J."/>
            <person name="Young S.K."/>
            <person name="Zeng Q."/>
            <person name="Gargeya S."/>
            <person name="Fitzgerald M."/>
            <person name="Abouelleil A."/>
            <person name="Alvarado L."/>
            <person name="Chapman S.B."/>
            <person name="Gainer-Dewar J."/>
            <person name="Goldberg J."/>
            <person name="Griggs A."/>
            <person name="Gujja S."/>
            <person name="Hansen M."/>
            <person name="Howarth C."/>
            <person name="Imamovic A."/>
            <person name="Ireland A."/>
            <person name="Larimer J."/>
            <person name="McCowan C."/>
            <person name="Murphy C."/>
            <person name="Pearson M."/>
            <person name="Poon T.W."/>
            <person name="Priest M."/>
            <person name="Roberts A."/>
            <person name="Saif S."/>
            <person name="Shea T."/>
            <person name="Sykes S."/>
            <person name="Wortman J."/>
            <person name="Nusbaum C."/>
            <person name="Birren B."/>
        </authorList>
    </citation>
    <scope>NUCLEOTIDE SEQUENCE [LARGE SCALE GENOMIC DNA]</scope>
    <source>
        <strain evidence="2">NJM9701</strain>
    </source>
</reference>
<evidence type="ECO:0000313" key="2">
    <source>
        <dbReference type="EMBL" id="ETW00068.1"/>
    </source>
</evidence>
<accession>A0A024U381</accession>
<dbReference type="AlphaFoldDB" id="A0A024U381"/>